<dbReference type="EMBL" id="LFYR01001803">
    <property type="protein sequence ID" value="KMZ59288.1"/>
    <property type="molecule type" value="Genomic_DNA"/>
</dbReference>
<evidence type="ECO:0000313" key="2">
    <source>
        <dbReference type="EMBL" id="KMZ59288.1"/>
    </source>
</evidence>
<protein>
    <submittedName>
        <fullName evidence="2">Uncharacterized protein</fullName>
    </submittedName>
</protein>
<keyword evidence="3" id="KW-1185">Reference proteome</keyword>
<gene>
    <name evidence="2" type="ORF">ZOSMA_6G02250</name>
</gene>
<feature type="signal peptide" evidence="1">
    <location>
        <begin position="1"/>
        <end position="17"/>
    </location>
</feature>
<accession>A0A0K9NRR2</accession>
<evidence type="ECO:0000313" key="3">
    <source>
        <dbReference type="Proteomes" id="UP000036987"/>
    </source>
</evidence>
<keyword evidence="1" id="KW-0732">Signal</keyword>
<dbReference type="AlphaFoldDB" id="A0A0K9NRR2"/>
<organism evidence="2 3">
    <name type="scientific">Zostera marina</name>
    <name type="common">Eelgrass</name>
    <dbReference type="NCBI Taxonomy" id="29655"/>
    <lineage>
        <taxon>Eukaryota</taxon>
        <taxon>Viridiplantae</taxon>
        <taxon>Streptophyta</taxon>
        <taxon>Embryophyta</taxon>
        <taxon>Tracheophyta</taxon>
        <taxon>Spermatophyta</taxon>
        <taxon>Magnoliopsida</taxon>
        <taxon>Liliopsida</taxon>
        <taxon>Zosteraceae</taxon>
        <taxon>Zostera</taxon>
    </lineage>
</organism>
<proteinExistence type="predicted"/>
<reference evidence="3" key="1">
    <citation type="journal article" date="2016" name="Nature">
        <title>The genome of the seagrass Zostera marina reveals angiosperm adaptation to the sea.</title>
        <authorList>
            <person name="Olsen J.L."/>
            <person name="Rouze P."/>
            <person name="Verhelst B."/>
            <person name="Lin Y.-C."/>
            <person name="Bayer T."/>
            <person name="Collen J."/>
            <person name="Dattolo E."/>
            <person name="De Paoli E."/>
            <person name="Dittami S."/>
            <person name="Maumus F."/>
            <person name="Michel G."/>
            <person name="Kersting A."/>
            <person name="Lauritano C."/>
            <person name="Lohaus R."/>
            <person name="Toepel M."/>
            <person name="Tonon T."/>
            <person name="Vanneste K."/>
            <person name="Amirebrahimi M."/>
            <person name="Brakel J."/>
            <person name="Bostroem C."/>
            <person name="Chovatia M."/>
            <person name="Grimwood J."/>
            <person name="Jenkins J.W."/>
            <person name="Jueterbock A."/>
            <person name="Mraz A."/>
            <person name="Stam W.T."/>
            <person name="Tice H."/>
            <person name="Bornberg-Bauer E."/>
            <person name="Green P.J."/>
            <person name="Pearson G.A."/>
            <person name="Procaccini G."/>
            <person name="Duarte C.M."/>
            <person name="Schmutz J."/>
            <person name="Reusch T.B.H."/>
            <person name="Van de Peer Y."/>
        </authorList>
    </citation>
    <scope>NUCLEOTIDE SEQUENCE [LARGE SCALE GENOMIC DNA]</scope>
    <source>
        <strain evidence="3">cv. Finnish</strain>
    </source>
</reference>
<evidence type="ECO:0000256" key="1">
    <source>
        <dbReference type="SAM" id="SignalP"/>
    </source>
</evidence>
<comment type="caution">
    <text evidence="2">The sequence shown here is derived from an EMBL/GenBank/DDBJ whole genome shotgun (WGS) entry which is preliminary data.</text>
</comment>
<sequence length="41" mass="4971">MGSFARLFLLLGHWSLAVYNFFSKRCCTVFFPQMQYVVLYW</sequence>
<name>A0A0K9NRR2_ZOSMR</name>
<feature type="chain" id="PRO_5005527170" evidence="1">
    <location>
        <begin position="18"/>
        <end position="41"/>
    </location>
</feature>
<dbReference type="Proteomes" id="UP000036987">
    <property type="component" value="Unassembled WGS sequence"/>
</dbReference>